<name>A0A4Y9F4Z0_9MICC</name>
<protein>
    <submittedName>
        <fullName evidence="1">Ribbon-helix-helix protein, CopG family</fullName>
    </submittedName>
</protein>
<organism evidence="1 2">
    <name type="scientific">Rothia nasimurium</name>
    <dbReference type="NCBI Taxonomy" id="85336"/>
    <lineage>
        <taxon>Bacteria</taxon>
        <taxon>Bacillati</taxon>
        <taxon>Actinomycetota</taxon>
        <taxon>Actinomycetes</taxon>
        <taxon>Micrococcales</taxon>
        <taxon>Micrococcaceae</taxon>
        <taxon>Rothia</taxon>
    </lineage>
</organism>
<evidence type="ECO:0000313" key="2">
    <source>
        <dbReference type="Proteomes" id="UP000297951"/>
    </source>
</evidence>
<comment type="caution">
    <text evidence="1">The sequence shown here is derived from an EMBL/GenBank/DDBJ whole genome shotgun (WGS) entry which is preliminary data.</text>
</comment>
<sequence length="117" mass="12980">MDKNLIHDEAYWEQRADDVLNGDYTLDPDGEHLYGEEAAESARALLRKVAGTDDPAELAKMVRGRRKLADSKKNPSPMLHLRLPEELNATIRDLAAKRGESTSEIARELLIKGLAAA</sequence>
<reference evidence="1 2" key="1">
    <citation type="submission" date="2019-03" db="EMBL/GenBank/DDBJ databases">
        <title>Diversity of the mouse oral microbiome.</title>
        <authorList>
            <person name="Joseph S."/>
            <person name="Aduse-Opoku J."/>
            <person name="Curtis M."/>
            <person name="Wade W."/>
            <person name="Hashim A."/>
        </authorList>
    </citation>
    <scope>NUCLEOTIDE SEQUENCE [LARGE SCALE GENOMIC DNA]</scope>
    <source>
        <strain evidence="2">irhom_31</strain>
    </source>
</reference>
<gene>
    <name evidence="1" type="ORF">E4U03_03220</name>
</gene>
<dbReference type="AlphaFoldDB" id="A0A4Y9F4Z0"/>
<evidence type="ECO:0000313" key="1">
    <source>
        <dbReference type="EMBL" id="TFU23364.1"/>
    </source>
</evidence>
<dbReference type="EMBL" id="SPQC01000008">
    <property type="protein sequence ID" value="TFU23364.1"/>
    <property type="molecule type" value="Genomic_DNA"/>
</dbReference>
<dbReference type="Proteomes" id="UP000297951">
    <property type="component" value="Unassembled WGS sequence"/>
</dbReference>
<accession>A0A4Y9F4Z0</accession>
<dbReference type="RefSeq" id="WP_135011553.1">
    <property type="nucleotide sequence ID" value="NZ_JADGLK010000008.1"/>
</dbReference>
<proteinExistence type="predicted"/>